<proteinExistence type="predicted"/>
<dbReference type="OrthoDB" id="1936797at2"/>
<dbReference type="Proteomes" id="UP000095544">
    <property type="component" value="Unassembled WGS sequence"/>
</dbReference>
<name>A0A174K682_9FIRM</name>
<feature type="transmembrane region" description="Helical" evidence="1">
    <location>
        <begin position="37"/>
        <end position="58"/>
    </location>
</feature>
<dbReference type="AlphaFoldDB" id="A0A174K682"/>
<evidence type="ECO:0000313" key="3">
    <source>
        <dbReference type="Proteomes" id="UP000095544"/>
    </source>
</evidence>
<accession>A0A174K682</accession>
<dbReference type="GeneID" id="93334327"/>
<keyword evidence="1" id="KW-0812">Transmembrane</keyword>
<reference evidence="2 3" key="1">
    <citation type="submission" date="2015-09" db="EMBL/GenBank/DDBJ databases">
        <authorList>
            <consortium name="Pathogen Informatics"/>
        </authorList>
    </citation>
    <scope>NUCLEOTIDE SEQUENCE [LARGE SCALE GENOMIC DNA]</scope>
    <source>
        <strain evidence="2 3">2789STDY5834876</strain>
    </source>
</reference>
<evidence type="ECO:0000256" key="1">
    <source>
        <dbReference type="SAM" id="Phobius"/>
    </source>
</evidence>
<keyword evidence="1" id="KW-0472">Membrane</keyword>
<organism evidence="2 3">
    <name type="scientific">Faecalicatena contorta</name>
    <dbReference type="NCBI Taxonomy" id="39482"/>
    <lineage>
        <taxon>Bacteria</taxon>
        <taxon>Bacillati</taxon>
        <taxon>Bacillota</taxon>
        <taxon>Clostridia</taxon>
        <taxon>Lachnospirales</taxon>
        <taxon>Lachnospiraceae</taxon>
        <taxon>Faecalicatena</taxon>
    </lineage>
</organism>
<keyword evidence="1" id="KW-1133">Transmembrane helix</keyword>
<gene>
    <name evidence="2" type="ORF">ERS852491_04129</name>
</gene>
<dbReference type="RefSeq" id="WP_025657329.1">
    <property type="nucleotide sequence ID" value="NZ_BQNQ01000001.1"/>
</dbReference>
<sequence length="74" mass="8120">MKKSKRILALIGAVLLLCLYGSTLIFAFVDRSASSGLLKASIAATILLPVLLYAYTLVYRLSQKKKPDDSDEDQ</sequence>
<dbReference type="EMBL" id="CYZU01000052">
    <property type="protein sequence ID" value="CUP05278.1"/>
    <property type="molecule type" value="Genomic_DNA"/>
</dbReference>
<protein>
    <submittedName>
        <fullName evidence="2">Uncharacterized protein</fullName>
    </submittedName>
</protein>
<evidence type="ECO:0000313" key="2">
    <source>
        <dbReference type="EMBL" id="CUP05278.1"/>
    </source>
</evidence>